<evidence type="ECO:0000256" key="11">
    <source>
        <dbReference type="ARBA" id="ARBA00052919"/>
    </source>
</evidence>
<evidence type="ECO:0000256" key="4">
    <source>
        <dbReference type="ARBA" id="ARBA00011894"/>
    </source>
</evidence>
<name>A0A511QJG8_9VIBR</name>
<comment type="cofactor">
    <cofactor evidence="1">
        <name>Mg(2+)</name>
        <dbReference type="ChEBI" id="CHEBI:18420"/>
    </cofactor>
</comment>
<dbReference type="Proteomes" id="UP000321922">
    <property type="component" value="Unassembled WGS sequence"/>
</dbReference>
<dbReference type="SUPFAM" id="SSF53271">
    <property type="entry name" value="PRTase-like"/>
    <property type="match status" value="1"/>
</dbReference>
<comment type="function">
    <text evidence="12">Catalyzes the conversion of uracil and 5-phospho-alpha-D-ribose 1-diphosphate (PRPP) to UMP and diphosphate.</text>
</comment>
<organism evidence="16 17">
    <name type="scientific">Vibrio sagamiensis NBRC 104589</name>
    <dbReference type="NCBI Taxonomy" id="1219064"/>
    <lineage>
        <taxon>Bacteria</taxon>
        <taxon>Pseudomonadati</taxon>
        <taxon>Pseudomonadota</taxon>
        <taxon>Gammaproteobacteria</taxon>
        <taxon>Vibrionales</taxon>
        <taxon>Vibrionaceae</taxon>
        <taxon>Vibrio</taxon>
    </lineage>
</organism>
<dbReference type="CDD" id="cd06223">
    <property type="entry name" value="PRTases_typeI"/>
    <property type="match status" value="1"/>
</dbReference>
<dbReference type="Gene3D" id="3.40.50.2020">
    <property type="match status" value="1"/>
</dbReference>
<gene>
    <name evidence="16" type="primary">upp</name>
    <name evidence="16" type="ORF">VSA01S_35870</name>
</gene>
<feature type="domain" description="Phosphoribosyltransferase" evidence="15">
    <location>
        <begin position="11"/>
        <end position="214"/>
    </location>
</feature>
<evidence type="ECO:0000259" key="15">
    <source>
        <dbReference type="Pfam" id="PF14681"/>
    </source>
</evidence>
<evidence type="ECO:0000256" key="14">
    <source>
        <dbReference type="ARBA" id="ARBA00079807"/>
    </source>
</evidence>
<dbReference type="NCBIfam" id="NF001097">
    <property type="entry name" value="PRK00129.1"/>
    <property type="match status" value="1"/>
</dbReference>
<dbReference type="Pfam" id="PF14681">
    <property type="entry name" value="UPRTase"/>
    <property type="match status" value="1"/>
</dbReference>
<sequence length="220" mass="24831">MQNHEKLHILPESPYVKYLNTKIRNKDADLATFTTYSDQAFRQLLIKASELLPYSNQLITTPIGDSYQGMSLSKDVCGVSVIRAGESMEHEFKKMFPDQSIGKILIQRDKVTKMPKYFYCHFPPDIAQKMVFLFEPMLATGGSLLKAIDVLLEHKVPAENIIVVNLLTSPSGLQRLLDMHPSIQIVTFSVEESINDNAFMRPGIGDFGDRYFGTVPVKKS</sequence>
<dbReference type="AlphaFoldDB" id="A0A511QJG8"/>
<dbReference type="EC" id="2.4.2.9" evidence="4"/>
<protein>
    <recommendedName>
        <fullName evidence="13">Uracil phosphoribosyltransferase</fullName>
        <ecNumber evidence="4">2.4.2.9</ecNumber>
    </recommendedName>
    <alternativeName>
        <fullName evidence="10">UMP pyrophosphorylase</fullName>
    </alternativeName>
    <alternativeName>
        <fullName evidence="14">UPRTase</fullName>
    </alternativeName>
</protein>
<evidence type="ECO:0000313" key="17">
    <source>
        <dbReference type="Proteomes" id="UP000321922"/>
    </source>
</evidence>
<dbReference type="OrthoDB" id="9781675at2"/>
<dbReference type="FunFam" id="3.40.50.2020:FF:000023">
    <property type="entry name" value="Probable uracil phosphoribosyltransferase"/>
    <property type="match status" value="1"/>
</dbReference>
<comment type="catalytic activity">
    <reaction evidence="11">
        <text>UMP + diphosphate = 5-phospho-alpha-D-ribose 1-diphosphate + uracil</text>
        <dbReference type="Rhea" id="RHEA:13017"/>
        <dbReference type="ChEBI" id="CHEBI:17568"/>
        <dbReference type="ChEBI" id="CHEBI:33019"/>
        <dbReference type="ChEBI" id="CHEBI:57865"/>
        <dbReference type="ChEBI" id="CHEBI:58017"/>
        <dbReference type="EC" id="2.4.2.9"/>
    </reaction>
</comment>
<evidence type="ECO:0000256" key="6">
    <source>
        <dbReference type="ARBA" id="ARBA00022676"/>
    </source>
</evidence>
<keyword evidence="6 16" id="KW-0328">Glycosyltransferase</keyword>
<evidence type="ECO:0000256" key="13">
    <source>
        <dbReference type="ARBA" id="ARBA00072146"/>
    </source>
</evidence>
<comment type="caution">
    <text evidence="16">The sequence shown here is derived from an EMBL/GenBank/DDBJ whole genome shotgun (WGS) entry which is preliminary data.</text>
</comment>
<evidence type="ECO:0000256" key="12">
    <source>
        <dbReference type="ARBA" id="ARBA00056901"/>
    </source>
</evidence>
<keyword evidence="9" id="KW-0342">GTP-binding</keyword>
<keyword evidence="5" id="KW-0021">Allosteric enzyme</keyword>
<evidence type="ECO:0000256" key="2">
    <source>
        <dbReference type="ARBA" id="ARBA00005180"/>
    </source>
</evidence>
<keyword evidence="8" id="KW-0547">Nucleotide-binding</keyword>
<evidence type="ECO:0000256" key="1">
    <source>
        <dbReference type="ARBA" id="ARBA00001946"/>
    </source>
</evidence>
<evidence type="ECO:0000256" key="8">
    <source>
        <dbReference type="ARBA" id="ARBA00022741"/>
    </source>
</evidence>
<dbReference type="InterPro" id="IPR000836">
    <property type="entry name" value="PRTase_dom"/>
</dbReference>
<evidence type="ECO:0000256" key="5">
    <source>
        <dbReference type="ARBA" id="ARBA00022533"/>
    </source>
</evidence>
<comment type="similarity">
    <text evidence="3">Belongs to the UPRTase family.</text>
</comment>
<keyword evidence="7 16" id="KW-0808">Transferase</keyword>
<dbReference type="InterPro" id="IPR029057">
    <property type="entry name" value="PRTase-like"/>
</dbReference>
<keyword evidence="17" id="KW-1185">Reference proteome</keyword>
<evidence type="ECO:0000313" key="16">
    <source>
        <dbReference type="EMBL" id="GEM77475.1"/>
    </source>
</evidence>
<evidence type="ECO:0000256" key="7">
    <source>
        <dbReference type="ARBA" id="ARBA00022679"/>
    </source>
</evidence>
<proteinExistence type="inferred from homology"/>
<evidence type="ECO:0000256" key="9">
    <source>
        <dbReference type="ARBA" id="ARBA00023134"/>
    </source>
</evidence>
<reference evidence="16 17" key="1">
    <citation type="submission" date="2019-07" db="EMBL/GenBank/DDBJ databases">
        <title>Whole genome shotgun sequence of Vibrio sagamiensis NBRC 104589.</title>
        <authorList>
            <person name="Hosoyama A."/>
            <person name="Uohara A."/>
            <person name="Ohji S."/>
            <person name="Ichikawa N."/>
        </authorList>
    </citation>
    <scope>NUCLEOTIDE SEQUENCE [LARGE SCALE GENOMIC DNA]</scope>
    <source>
        <strain evidence="16 17">NBRC 104589</strain>
    </source>
</reference>
<dbReference type="GO" id="GO:0004845">
    <property type="term" value="F:uracil phosphoribosyltransferase activity"/>
    <property type="evidence" value="ECO:0007669"/>
    <property type="project" value="UniProtKB-EC"/>
</dbReference>
<evidence type="ECO:0000256" key="10">
    <source>
        <dbReference type="ARBA" id="ARBA00031082"/>
    </source>
</evidence>
<evidence type="ECO:0000256" key="3">
    <source>
        <dbReference type="ARBA" id="ARBA00009516"/>
    </source>
</evidence>
<dbReference type="RefSeq" id="WP_039978666.1">
    <property type="nucleotide sequence ID" value="NZ_BAOJ01000003.1"/>
</dbReference>
<dbReference type="EMBL" id="BJXJ01000057">
    <property type="protein sequence ID" value="GEM77475.1"/>
    <property type="molecule type" value="Genomic_DNA"/>
</dbReference>
<dbReference type="GO" id="GO:0005525">
    <property type="term" value="F:GTP binding"/>
    <property type="evidence" value="ECO:0007669"/>
    <property type="project" value="UniProtKB-KW"/>
</dbReference>
<comment type="pathway">
    <text evidence="2">Pyrimidine metabolism; UMP biosynthesis via salvage pathway; UMP from uracil: step 1/1.</text>
</comment>
<accession>A0A511QJG8</accession>